<keyword evidence="4" id="KW-0997">Cell inner membrane</keyword>
<evidence type="ECO:0000259" key="9">
    <source>
        <dbReference type="Pfam" id="PF12019"/>
    </source>
</evidence>
<evidence type="ECO:0000256" key="8">
    <source>
        <dbReference type="SAM" id="Phobius"/>
    </source>
</evidence>
<sequence>MDIRVQLLSLVNSKNILNKDSSSGFTLSETLVVVLLIGTLATLAIPSWLVFVQTRHLNTAQNEVYYAMRQAQSQASKEKLAWKASFREQNGIIQWAVHPASVNPSNANWNNLNYNVRLDAETTLQESNGIKQIQFDYRGSVSKPPLGRITLSSKSGGKAKRCVIVSTILGAMRTAKEHPTTNNGKYCY</sequence>
<feature type="domain" description="General secretion pathway GspH" evidence="9">
    <location>
        <begin position="61"/>
        <end position="167"/>
    </location>
</feature>
<feature type="transmembrane region" description="Helical" evidence="8">
    <location>
        <begin position="31"/>
        <end position="52"/>
    </location>
</feature>
<evidence type="ECO:0000256" key="6">
    <source>
        <dbReference type="ARBA" id="ARBA00022989"/>
    </source>
</evidence>
<proteinExistence type="predicted"/>
<dbReference type="EMBL" id="CP024785">
    <property type="protein sequence ID" value="AUB38928.1"/>
    <property type="molecule type" value="Genomic_DNA"/>
</dbReference>
<dbReference type="OrthoDB" id="468456at2"/>
<dbReference type="KEGG" id="nfl:COO91_04907"/>
<dbReference type="NCBIfam" id="TIGR02532">
    <property type="entry name" value="IV_pilin_GFxxxE"/>
    <property type="match status" value="1"/>
</dbReference>
<evidence type="ECO:0000256" key="4">
    <source>
        <dbReference type="ARBA" id="ARBA00022519"/>
    </source>
</evidence>
<keyword evidence="11" id="KW-1185">Reference proteome</keyword>
<dbReference type="InterPro" id="IPR012902">
    <property type="entry name" value="N_methyl_site"/>
</dbReference>
<dbReference type="Gene3D" id="3.30.700.10">
    <property type="entry name" value="Glycoprotein, Type 4 Pilin"/>
    <property type="match status" value="1"/>
</dbReference>
<dbReference type="SUPFAM" id="SSF54523">
    <property type="entry name" value="Pili subunits"/>
    <property type="match status" value="1"/>
</dbReference>
<dbReference type="InterPro" id="IPR045584">
    <property type="entry name" value="Pilin-like"/>
</dbReference>
<evidence type="ECO:0000313" key="11">
    <source>
        <dbReference type="Proteomes" id="UP000232003"/>
    </source>
</evidence>
<keyword evidence="5 8" id="KW-0812">Transmembrane</keyword>
<evidence type="ECO:0000256" key="7">
    <source>
        <dbReference type="ARBA" id="ARBA00023136"/>
    </source>
</evidence>
<gene>
    <name evidence="10" type="ORF">COO91_04907</name>
</gene>
<dbReference type="InterPro" id="IPR022346">
    <property type="entry name" value="T2SS_GspH"/>
</dbReference>
<keyword evidence="7 8" id="KW-0472">Membrane</keyword>
<keyword evidence="2" id="KW-1003">Cell membrane</keyword>
<dbReference type="RefSeq" id="WP_100900090.1">
    <property type="nucleotide sequence ID" value="NZ_CAWNNC010000001.1"/>
</dbReference>
<keyword evidence="3" id="KW-0488">Methylation</keyword>
<reference evidence="10 11" key="1">
    <citation type="submission" date="2017-11" db="EMBL/GenBank/DDBJ databases">
        <title>Complete genome of a free-living desiccation-tolerant cyanobacterium and its photosynthetic adaptation to extreme terrestrial habitat.</title>
        <authorList>
            <person name="Shang J."/>
        </authorList>
    </citation>
    <scope>NUCLEOTIDE SEQUENCE [LARGE SCALE GENOMIC DNA]</scope>
    <source>
        <strain evidence="10 11">CCNUN1</strain>
    </source>
</reference>
<evidence type="ECO:0000256" key="2">
    <source>
        <dbReference type="ARBA" id="ARBA00022475"/>
    </source>
</evidence>
<dbReference type="GO" id="GO:0015628">
    <property type="term" value="P:protein secretion by the type II secretion system"/>
    <property type="evidence" value="ECO:0007669"/>
    <property type="project" value="InterPro"/>
</dbReference>
<dbReference type="GO" id="GO:0005886">
    <property type="term" value="C:plasma membrane"/>
    <property type="evidence" value="ECO:0007669"/>
    <property type="project" value="UniProtKB-SubCell"/>
</dbReference>
<name>A0A2K8SU49_9NOSO</name>
<evidence type="ECO:0000256" key="3">
    <source>
        <dbReference type="ARBA" id="ARBA00022481"/>
    </source>
</evidence>
<organism evidence="10 11">
    <name type="scientific">Nostoc flagelliforme CCNUN1</name>
    <dbReference type="NCBI Taxonomy" id="2038116"/>
    <lineage>
        <taxon>Bacteria</taxon>
        <taxon>Bacillati</taxon>
        <taxon>Cyanobacteriota</taxon>
        <taxon>Cyanophyceae</taxon>
        <taxon>Nostocales</taxon>
        <taxon>Nostocaceae</taxon>
        <taxon>Nostoc</taxon>
    </lineage>
</organism>
<dbReference type="GO" id="GO:0015627">
    <property type="term" value="C:type II protein secretion system complex"/>
    <property type="evidence" value="ECO:0007669"/>
    <property type="project" value="InterPro"/>
</dbReference>
<protein>
    <submittedName>
        <fullName evidence="10">Tfp pilus assembly protein FimT</fullName>
    </submittedName>
</protein>
<comment type="subcellular location">
    <subcellularLocation>
        <location evidence="1">Cell inner membrane</location>
        <topology evidence="1">Single-pass membrane protein</topology>
    </subcellularLocation>
</comment>
<accession>A0A2K8SU49</accession>
<keyword evidence="6 8" id="KW-1133">Transmembrane helix</keyword>
<dbReference type="Proteomes" id="UP000232003">
    <property type="component" value="Chromosome"/>
</dbReference>
<dbReference type="Pfam" id="PF12019">
    <property type="entry name" value="GspH"/>
    <property type="match status" value="1"/>
</dbReference>
<dbReference type="AlphaFoldDB" id="A0A2K8SU49"/>
<evidence type="ECO:0000256" key="1">
    <source>
        <dbReference type="ARBA" id="ARBA00004377"/>
    </source>
</evidence>
<evidence type="ECO:0000256" key="5">
    <source>
        <dbReference type="ARBA" id="ARBA00022692"/>
    </source>
</evidence>
<evidence type="ECO:0000313" key="10">
    <source>
        <dbReference type="EMBL" id="AUB38928.1"/>
    </source>
</evidence>